<feature type="non-terminal residue" evidence="2">
    <location>
        <position position="1"/>
    </location>
</feature>
<feature type="region of interest" description="Disordered" evidence="1">
    <location>
        <begin position="118"/>
        <end position="172"/>
    </location>
</feature>
<evidence type="ECO:0000313" key="2">
    <source>
        <dbReference type="EMBL" id="RFU32167.1"/>
    </source>
</evidence>
<feature type="compositionally biased region" description="Low complexity" evidence="1">
    <location>
        <begin position="627"/>
        <end position="670"/>
    </location>
</feature>
<feature type="compositionally biased region" description="Polar residues" evidence="1">
    <location>
        <begin position="591"/>
        <end position="608"/>
    </location>
</feature>
<feature type="non-terminal residue" evidence="2">
    <location>
        <position position="817"/>
    </location>
</feature>
<dbReference type="OrthoDB" id="3210378at2759"/>
<evidence type="ECO:0000256" key="1">
    <source>
        <dbReference type="SAM" id="MobiDB-lite"/>
    </source>
</evidence>
<evidence type="ECO:0008006" key="4">
    <source>
        <dbReference type="Google" id="ProtNLM"/>
    </source>
</evidence>
<organism evidence="2 3">
    <name type="scientific">Scytalidium lignicola</name>
    <name type="common">Hyphomycete</name>
    <dbReference type="NCBI Taxonomy" id="5539"/>
    <lineage>
        <taxon>Eukaryota</taxon>
        <taxon>Fungi</taxon>
        <taxon>Dikarya</taxon>
        <taxon>Ascomycota</taxon>
        <taxon>Pezizomycotina</taxon>
        <taxon>Leotiomycetes</taxon>
        <taxon>Leotiomycetes incertae sedis</taxon>
        <taxon>Scytalidium</taxon>
    </lineage>
</organism>
<dbReference type="SUPFAM" id="SSF52047">
    <property type="entry name" value="RNI-like"/>
    <property type="match status" value="1"/>
</dbReference>
<dbReference type="Proteomes" id="UP000258309">
    <property type="component" value="Unassembled WGS sequence"/>
</dbReference>
<feature type="region of interest" description="Disordered" evidence="1">
    <location>
        <begin position="1"/>
        <end position="73"/>
    </location>
</feature>
<proteinExistence type="predicted"/>
<protein>
    <recommendedName>
        <fullName evidence="4">F-box domain-containing protein</fullName>
    </recommendedName>
</protein>
<name>A0A3E2HFL8_SCYLI</name>
<keyword evidence="3" id="KW-1185">Reference proteome</keyword>
<accession>A0A3E2HFL8</accession>
<evidence type="ECO:0000313" key="3">
    <source>
        <dbReference type="Proteomes" id="UP000258309"/>
    </source>
</evidence>
<sequence>MEYARVQTYHPRPGSSSSISSRSSSFGSRHKSPLSISSSVSYESSVTSRDTTYSPARNPPNPTVVDDEVPPSFSQVAFSPQALARMRAGAGVGVGPGDPEKQSLPDIFVPVYYQRAPKSRDGAARGTDNGKGGGGTAADGQPPKMTTLMLPPRLSSAPGSPTGRVFGKKHAPRVPGDGFKKLPEEILLVILTELRKSHLEVGSLSCATCCMRDLFSVALASRKWWSAAKIALYEDIQIIGNDSPIHTKKKFKIKHGIRLKLLRRTLRARPDIARNVRILKVPIIPETAKSKKEEDDYLDLVASVIMACPNLERLPGFYPAYDHEFSRIVHALSTRPRLTEQVWIIDPSFSQQHRMNVSEDPRFRHLAAIPTPLLPAQASDFISYHSNWPQLQTLILEANPGGMVDSKLFTQIFRLLPSLQNLHVASFPAKAFNDDTILTLPPSLKKLRLENLLGVTSTGLSALASTPVAASIVSLSLICLPDISLPVLARLFSHLTSLESFTLWQPYLAHSSEMGFIFPPYFASKSLKFLHWEITNPESDSSTEILASSISANGFHSLQTLRAPTDYEGTLQQLCRPIDKIELPGDRYRNLRTQNSSSNMAALQSATPLRSPYPSTPFAGGHRHSNSRSSTTGRSSFSINRPLSSRQSSESLRSTNSSFVIPSSPTSLSSSPPPIMINLPMQLATSLSTARRLAQQRIDTARTQPKFQIITWDEDGKIVERLDVGSYLGLVSSKIQYSLLPNVEGSDEAVVTVRGPCGLFDVSEEATPRDGCTGSWMLDVIISKEGSGDILGSYPISFLRQYTVNRYPLQVSRALSS</sequence>
<dbReference type="AlphaFoldDB" id="A0A3E2HFL8"/>
<feature type="region of interest" description="Disordered" evidence="1">
    <location>
        <begin position="590"/>
        <end position="674"/>
    </location>
</feature>
<comment type="caution">
    <text evidence="2">The sequence shown here is derived from an EMBL/GenBank/DDBJ whole genome shotgun (WGS) entry which is preliminary data.</text>
</comment>
<dbReference type="EMBL" id="NCSJ02000060">
    <property type="protein sequence ID" value="RFU32167.1"/>
    <property type="molecule type" value="Genomic_DNA"/>
</dbReference>
<dbReference type="OMA" id="EGCTGRW"/>
<dbReference type="Gene3D" id="3.80.10.10">
    <property type="entry name" value="Ribonuclease Inhibitor"/>
    <property type="match status" value="1"/>
</dbReference>
<reference evidence="2 3" key="1">
    <citation type="submission" date="2018-05" db="EMBL/GenBank/DDBJ databases">
        <title>Draft genome sequence of Scytalidium lignicola DSM 105466, a ubiquitous saprotrophic fungus.</title>
        <authorList>
            <person name="Buettner E."/>
            <person name="Gebauer A.M."/>
            <person name="Hofrichter M."/>
            <person name="Liers C."/>
            <person name="Kellner H."/>
        </authorList>
    </citation>
    <scope>NUCLEOTIDE SEQUENCE [LARGE SCALE GENOMIC DNA]</scope>
    <source>
        <strain evidence="2 3">DSM 105466</strain>
    </source>
</reference>
<gene>
    <name evidence="2" type="ORF">B7463_g4186</name>
</gene>
<dbReference type="InterPro" id="IPR032675">
    <property type="entry name" value="LRR_dom_sf"/>
</dbReference>
<dbReference type="STRING" id="5539.A0A3E2HFL8"/>
<feature type="compositionally biased region" description="Low complexity" evidence="1">
    <location>
        <begin position="15"/>
        <end position="48"/>
    </location>
</feature>